<evidence type="ECO:0000313" key="1">
    <source>
        <dbReference type="EMBL" id="MBO1249390.1"/>
    </source>
</evidence>
<proteinExistence type="predicted"/>
<dbReference type="Proteomes" id="UP000664731">
    <property type="component" value="Unassembled WGS sequence"/>
</dbReference>
<comment type="caution">
    <text evidence="1">The sequence shown here is derived from an EMBL/GenBank/DDBJ whole genome shotgun (WGS) entry which is preliminary data.</text>
</comment>
<reference evidence="1" key="1">
    <citation type="submission" date="2021-03" db="EMBL/GenBank/DDBJ databases">
        <title>Comamonas denitrificans.</title>
        <authorList>
            <person name="Finster K."/>
        </authorList>
    </citation>
    <scope>NUCLEOTIDE SEQUENCE</scope>
    <source>
        <strain evidence="1">MM2021_4</strain>
    </source>
</reference>
<keyword evidence="2" id="KW-1185">Reference proteome</keyword>
<accession>A0A939KA11</accession>
<name>A0A939KA11_9BURK</name>
<organism evidence="1 2">
    <name type="scientific">Comamonas denitrificans</name>
    <dbReference type="NCBI Taxonomy" id="117506"/>
    <lineage>
        <taxon>Bacteria</taxon>
        <taxon>Pseudomonadati</taxon>
        <taxon>Pseudomonadota</taxon>
        <taxon>Betaproteobacteria</taxon>
        <taxon>Burkholderiales</taxon>
        <taxon>Comamonadaceae</taxon>
        <taxon>Comamonas</taxon>
    </lineage>
</organism>
<gene>
    <name evidence="1" type="ORF">J1777_06000</name>
</gene>
<dbReference type="EMBL" id="JAFNME010000009">
    <property type="protein sequence ID" value="MBO1249390.1"/>
    <property type="molecule type" value="Genomic_DNA"/>
</dbReference>
<protein>
    <submittedName>
        <fullName evidence="1">Uncharacterized protein</fullName>
    </submittedName>
</protein>
<dbReference type="RefSeq" id="WP_207574909.1">
    <property type="nucleotide sequence ID" value="NZ_JAFNME010000009.1"/>
</dbReference>
<evidence type="ECO:0000313" key="2">
    <source>
        <dbReference type="Proteomes" id="UP000664731"/>
    </source>
</evidence>
<dbReference type="AlphaFoldDB" id="A0A939KA11"/>
<sequence>MTQTQADAAEQTWSGHYANQQAARQAQFTQPALSGDRNAVLEMMKCTRNPEERERWYLLLIEMDLAKLAKRGVRSVQLSGARLCPACEPLNQTIISTSSSARAVIPENCTCDPKGQLALSGWIKRPDGSGYVDQG</sequence>